<keyword evidence="1" id="KW-0812">Transmembrane</keyword>
<comment type="caution">
    <text evidence="2">The sequence shown here is derived from an EMBL/GenBank/DDBJ whole genome shotgun (WGS) entry which is preliminary data.</text>
</comment>
<reference evidence="2" key="1">
    <citation type="submission" date="2021-02" db="EMBL/GenBank/DDBJ databases">
        <authorList>
            <person name="Nowell W R."/>
        </authorList>
    </citation>
    <scope>NUCLEOTIDE SEQUENCE</scope>
</reference>
<organism evidence="2 3">
    <name type="scientific">Adineta steineri</name>
    <dbReference type="NCBI Taxonomy" id="433720"/>
    <lineage>
        <taxon>Eukaryota</taxon>
        <taxon>Metazoa</taxon>
        <taxon>Spiralia</taxon>
        <taxon>Gnathifera</taxon>
        <taxon>Rotifera</taxon>
        <taxon>Eurotatoria</taxon>
        <taxon>Bdelloidea</taxon>
        <taxon>Adinetida</taxon>
        <taxon>Adinetidae</taxon>
        <taxon>Adineta</taxon>
    </lineage>
</organism>
<dbReference type="Proteomes" id="UP000663844">
    <property type="component" value="Unassembled WGS sequence"/>
</dbReference>
<dbReference type="AlphaFoldDB" id="A0A820D3J1"/>
<name>A0A820D3J1_9BILA</name>
<dbReference type="EMBL" id="CAJOAZ010010920">
    <property type="protein sequence ID" value="CAF4228658.1"/>
    <property type="molecule type" value="Genomic_DNA"/>
</dbReference>
<evidence type="ECO:0000313" key="2">
    <source>
        <dbReference type="EMBL" id="CAF4228658.1"/>
    </source>
</evidence>
<gene>
    <name evidence="2" type="ORF">OXD698_LOCUS42272</name>
</gene>
<accession>A0A820D3J1</accession>
<feature type="transmembrane region" description="Helical" evidence="1">
    <location>
        <begin position="154"/>
        <end position="174"/>
    </location>
</feature>
<evidence type="ECO:0000256" key="1">
    <source>
        <dbReference type="SAM" id="Phobius"/>
    </source>
</evidence>
<evidence type="ECO:0000313" key="3">
    <source>
        <dbReference type="Proteomes" id="UP000663844"/>
    </source>
</evidence>
<keyword evidence="1" id="KW-0472">Membrane</keyword>
<sequence>MQIRAAAANINNPNGKMNNAHLFNEINHERKKLGRKIFQIHLTLQFAAEKRCSNQDELIETYEKMILKLYKDDDWPKQEQLNKIFPYVSETIYLNGLNIRDEIFYKSFFISNFYRTNFVYIGIAMYQYKNFSARCVLYGSANNFTSNHQRILRLLYILISCGIILLSLIICSIINDRRQAKLKQEIMDDKHTIVPKKSVTVFIDRDRKSSSKRGDINRMTMARLDSMTDNERSSAVHSFSQSSK</sequence>
<protein>
    <submittedName>
        <fullName evidence="2">Uncharacterized protein</fullName>
    </submittedName>
</protein>
<keyword evidence="1" id="KW-1133">Transmembrane helix</keyword>
<proteinExistence type="predicted"/>